<gene>
    <name evidence="1" type="ORF">HNR67_003134</name>
</gene>
<sequence>MVKVAAGVREQVRAELSRQWREPVRVVHISKVRPEFRVKGRRSDGTVIGTRRLRRLAWNLVRFAGVLVQLVLDGDGDLDLRRGTVTAPPASPAVGFADAARRVRRRLWLGWTPGRVALLVVDGGGPRIVWQGQAQFATRQFAVIWPDGGRVVLPPDRAERARIKREPA</sequence>
<evidence type="ECO:0000313" key="1">
    <source>
        <dbReference type="EMBL" id="MBB4677016.1"/>
    </source>
</evidence>
<dbReference type="Proteomes" id="UP000533598">
    <property type="component" value="Unassembled WGS sequence"/>
</dbReference>
<protein>
    <submittedName>
        <fullName evidence="1">Uncharacterized protein</fullName>
    </submittedName>
</protein>
<name>A0A7W7FSF5_9PSEU</name>
<evidence type="ECO:0000313" key="2">
    <source>
        <dbReference type="Proteomes" id="UP000533598"/>
    </source>
</evidence>
<organism evidence="1 2">
    <name type="scientific">Crossiella cryophila</name>
    <dbReference type="NCBI Taxonomy" id="43355"/>
    <lineage>
        <taxon>Bacteria</taxon>
        <taxon>Bacillati</taxon>
        <taxon>Actinomycetota</taxon>
        <taxon>Actinomycetes</taxon>
        <taxon>Pseudonocardiales</taxon>
        <taxon>Pseudonocardiaceae</taxon>
        <taxon>Crossiella</taxon>
    </lineage>
</organism>
<reference evidence="1 2" key="1">
    <citation type="submission" date="2020-08" db="EMBL/GenBank/DDBJ databases">
        <title>Sequencing the genomes of 1000 actinobacteria strains.</title>
        <authorList>
            <person name="Klenk H.-P."/>
        </authorList>
    </citation>
    <scope>NUCLEOTIDE SEQUENCE [LARGE SCALE GENOMIC DNA]</scope>
    <source>
        <strain evidence="1 2">DSM 44230</strain>
    </source>
</reference>
<dbReference type="AlphaFoldDB" id="A0A7W7FSF5"/>
<proteinExistence type="predicted"/>
<dbReference type="EMBL" id="JACHMH010000001">
    <property type="protein sequence ID" value="MBB4677016.1"/>
    <property type="molecule type" value="Genomic_DNA"/>
</dbReference>
<comment type="caution">
    <text evidence="1">The sequence shown here is derived from an EMBL/GenBank/DDBJ whole genome shotgun (WGS) entry which is preliminary data.</text>
</comment>
<keyword evidence="2" id="KW-1185">Reference proteome</keyword>
<dbReference type="RefSeq" id="WP_185002872.1">
    <property type="nucleotide sequence ID" value="NZ_BAAAUI010000002.1"/>
</dbReference>
<accession>A0A7W7FSF5</accession>